<proteinExistence type="predicted"/>
<accession>A0ACC0WBQ6</accession>
<protein>
    <submittedName>
        <fullName evidence="1">Uncharacterized protein</fullName>
    </submittedName>
</protein>
<organism evidence="1 2">
    <name type="scientific">Peronosclerospora sorghi</name>
    <dbReference type="NCBI Taxonomy" id="230839"/>
    <lineage>
        <taxon>Eukaryota</taxon>
        <taxon>Sar</taxon>
        <taxon>Stramenopiles</taxon>
        <taxon>Oomycota</taxon>
        <taxon>Peronosporomycetes</taxon>
        <taxon>Peronosporales</taxon>
        <taxon>Peronosporaceae</taxon>
        <taxon>Peronosclerospora</taxon>
    </lineage>
</organism>
<comment type="caution">
    <text evidence="1">The sequence shown here is derived from an EMBL/GenBank/DDBJ whole genome shotgun (WGS) entry which is preliminary data.</text>
</comment>
<evidence type="ECO:0000313" key="2">
    <source>
        <dbReference type="Proteomes" id="UP001163321"/>
    </source>
</evidence>
<dbReference type="EMBL" id="CM047581">
    <property type="protein sequence ID" value="KAI9916209.1"/>
    <property type="molecule type" value="Genomic_DNA"/>
</dbReference>
<evidence type="ECO:0000313" key="1">
    <source>
        <dbReference type="EMBL" id="KAI9916209.1"/>
    </source>
</evidence>
<name>A0ACC0WBQ6_9STRA</name>
<reference evidence="1 2" key="1">
    <citation type="journal article" date="2022" name="bioRxiv">
        <title>The genome of the oomycete Peronosclerospora sorghi, a cosmopolitan pathogen of maize and sorghum, is inflated with dispersed pseudogenes.</title>
        <authorList>
            <person name="Fletcher K."/>
            <person name="Martin F."/>
            <person name="Isakeit T."/>
            <person name="Cavanaugh K."/>
            <person name="Magill C."/>
            <person name="Michelmore R."/>
        </authorList>
    </citation>
    <scope>NUCLEOTIDE SEQUENCE [LARGE SCALE GENOMIC DNA]</scope>
    <source>
        <strain evidence="1">P6</strain>
    </source>
</reference>
<gene>
    <name evidence="1" type="ORF">PsorP6_016976</name>
</gene>
<sequence>MTFYIYLSTFQHYRYQWDRQGYAEGVQSESRRANQKAASDEFREFPDESPNDIRGIQDGKFVLEGPGIEGTEFRIEVELDLEFRDVVLEAEVDSFLARHPVAQAEILHVDPAVEEDLAAEEDPVAEEDPAAAEPEEEVAAFLKAYFWGNLFSIPDTAYDALTAECICRGFDCTIEKRTNKDIEPGRLRERTRRLT</sequence>
<keyword evidence="2" id="KW-1185">Reference proteome</keyword>
<dbReference type="Proteomes" id="UP001163321">
    <property type="component" value="Chromosome 2"/>
</dbReference>